<dbReference type="Proteomes" id="UP000318186">
    <property type="component" value="Unassembled WGS sequence"/>
</dbReference>
<gene>
    <name evidence="1" type="ORF">FHX80_112038</name>
    <name evidence="2" type="ORF">OIE64_22750</name>
</gene>
<sequence length="167" mass="18921">MITDEFRQGLARVREAIDSSEEWSIFNSVPEGVSRRPELDAPEEYLDFLLAADGVIMGSVVILDRKFAQKSQALISPGMAEVPEDPANWFVVGKVNENPVLANRRDGSIWTYPDMLTSWWASRRFERVADSLAEFVSEYALGPGYLRITGSSESDEWWQLLRYLGNV</sequence>
<name>A0A561UW63_9ACTN</name>
<dbReference type="AlphaFoldDB" id="A0A561UW63"/>
<proteinExistence type="predicted"/>
<keyword evidence="4" id="KW-1185">Reference proteome</keyword>
<organism evidence="1 3">
    <name type="scientific">Streptomyces brevispora</name>
    <dbReference type="NCBI Taxonomy" id="887462"/>
    <lineage>
        <taxon>Bacteria</taxon>
        <taxon>Bacillati</taxon>
        <taxon>Actinomycetota</taxon>
        <taxon>Actinomycetes</taxon>
        <taxon>Kitasatosporales</taxon>
        <taxon>Streptomycetaceae</taxon>
        <taxon>Streptomyces</taxon>
    </lineage>
</organism>
<protein>
    <recommendedName>
        <fullName evidence="5">SUKH superfamily protein</fullName>
    </recommendedName>
</protein>
<dbReference type="RefSeq" id="WP_145763901.1">
    <property type="nucleotide sequence ID" value="NZ_CP109114.1"/>
</dbReference>
<evidence type="ECO:0000313" key="3">
    <source>
        <dbReference type="Proteomes" id="UP000318186"/>
    </source>
</evidence>
<dbReference type="EMBL" id="VIWW01000001">
    <property type="protein sequence ID" value="TWG03604.1"/>
    <property type="molecule type" value="Genomic_DNA"/>
</dbReference>
<dbReference type="OrthoDB" id="4184376at2"/>
<dbReference type="Proteomes" id="UP001330827">
    <property type="component" value="Chromosome"/>
</dbReference>
<reference evidence="2 4" key="2">
    <citation type="submission" date="2022-10" db="EMBL/GenBank/DDBJ databases">
        <title>The complete genomes of actinobacterial strains from the NBC collection.</title>
        <authorList>
            <person name="Joergensen T.S."/>
            <person name="Alvarez Arevalo M."/>
            <person name="Sterndorff E.B."/>
            <person name="Faurdal D."/>
            <person name="Vuksanovic O."/>
            <person name="Mourched A.-S."/>
            <person name="Charusanti P."/>
            <person name="Shaw S."/>
            <person name="Blin K."/>
            <person name="Weber T."/>
        </authorList>
    </citation>
    <scope>NUCLEOTIDE SEQUENCE [LARGE SCALE GENOMIC DNA]</scope>
    <source>
        <strain evidence="2 4">NBC 01769</strain>
    </source>
</reference>
<evidence type="ECO:0000313" key="4">
    <source>
        <dbReference type="Proteomes" id="UP001330827"/>
    </source>
</evidence>
<dbReference type="EMBL" id="CP109114">
    <property type="protein sequence ID" value="WSC15374.1"/>
    <property type="molecule type" value="Genomic_DNA"/>
</dbReference>
<evidence type="ECO:0008006" key="5">
    <source>
        <dbReference type="Google" id="ProtNLM"/>
    </source>
</evidence>
<reference evidence="1 3" key="1">
    <citation type="submission" date="2019-06" db="EMBL/GenBank/DDBJ databases">
        <title>Sequencing the genomes of 1000 actinobacteria strains.</title>
        <authorList>
            <person name="Klenk H.-P."/>
        </authorList>
    </citation>
    <scope>NUCLEOTIDE SEQUENCE [LARGE SCALE GENOMIC DNA]</scope>
    <source>
        <strain evidence="1 3">DSM 42059</strain>
    </source>
</reference>
<evidence type="ECO:0000313" key="1">
    <source>
        <dbReference type="EMBL" id="TWG03604.1"/>
    </source>
</evidence>
<accession>A0A561UW63</accession>
<evidence type="ECO:0000313" key="2">
    <source>
        <dbReference type="EMBL" id="WSC15374.1"/>
    </source>
</evidence>